<dbReference type="CDD" id="cd04480">
    <property type="entry name" value="RPA1_DBD_A_like"/>
    <property type="match status" value="1"/>
</dbReference>
<dbReference type="InterPro" id="IPR003871">
    <property type="entry name" value="RFA1B/D_OB_1st"/>
</dbReference>
<organism evidence="3">
    <name type="scientific">Tanacetum cinerariifolium</name>
    <name type="common">Dalmatian daisy</name>
    <name type="synonym">Chrysanthemum cinerariifolium</name>
    <dbReference type="NCBI Taxonomy" id="118510"/>
    <lineage>
        <taxon>Eukaryota</taxon>
        <taxon>Viridiplantae</taxon>
        <taxon>Streptophyta</taxon>
        <taxon>Embryophyta</taxon>
        <taxon>Tracheophyta</taxon>
        <taxon>Spermatophyta</taxon>
        <taxon>Magnoliopsida</taxon>
        <taxon>eudicotyledons</taxon>
        <taxon>Gunneridae</taxon>
        <taxon>Pentapetalae</taxon>
        <taxon>asterids</taxon>
        <taxon>campanulids</taxon>
        <taxon>Asterales</taxon>
        <taxon>Asteraceae</taxon>
        <taxon>Asteroideae</taxon>
        <taxon>Anthemideae</taxon>
        <taxon>Anthemidinae</taxon>
        <taxon>Tanacetum</taxon>
    </lineage>
</organism>
<feature type="domain" description="Replication protein A 70 kDa DNA-binding subunit B/D first OB fold" evidence="2">
    <location>
        <begin position="21"/>
        <end position="84"/>
    </location>
</feature>
<dbReference type="EMBL" id="BKCJ010003463">
    <property type="protein sequence ID" value="GEU55242.1"/>
    <property type="molecule type" value="Genomic_DNA"/>
</dbReference>
<proteinExistence type="predicted"/>
<protein>
    <submittedName>
        <fullName evidence="3">Replication protein A 70 kDa DNA-binding subunit B</fullName>
    </submittedName>
</protein>
<dbReference type="SUPFAM" id="SSF50249">
    <property type="entry name" value="Nucleic acid-binding proteins"/>
    <property type="match status" value="1"/>
</dbReference>
<comment type="caution">
    <text evidence="3">The sequence shown here is derived from an EMBL/GenBank/DDBJ whole genome shotgun (WGS) entry which is preliminary data.</text>
</comment>
<feature type="region of interest" description="Disordered" evidence="1">
    <location>
        <begin position="237"/>
        <end position="258"/>
    </location>
</feature>
<sequence length="368" mass="42195">MLRFWLDVSAFGKVMKKESQINHEGNCVQATIKLDTMNKVLAVLEEGSCYRIGNFGVGKNGGKYLLLNHRYKINFYKNTSITRCQQLECYFYEDWAEKFNGVAANENDVNGPVIMILQRAKVKYFNGGSIRESGYEYEAIVYVKVHKIHRENGWTYIGCKRCGSTVKEIDSVEARAKSCGSSSSKACGSSSLKAANSAKRFWWCKKHELIEVVDSDEEFPNYRINRSKDEELPSLTQKPTMNHIDKPTYYNGEESDDELPLRFNRSKAKKRNSILKTPTMRLIDEPIDDEFEQPKPTSLNYDFHYLFDNEADEDLQDEDLVDDASANGLPHLDDFNEVDDDEYDLNDSFIDDGPQPDDSTEDDNDTDN</sequence>
<feature type="compositionally biased region" description="Acidic residues" evidence="1">
    <location>
        <begin position="335"/>
        <end position="345"/>
    </location>
</feature>
<evidence type="ECO:0000256" key="1">
    <source>
        <dbReference type="SAM" id="MobiDB-lite"/>
    </source>
</evidence>
<dbReference type="Gene3D" id="2.40.50.140">
    <property type="entry name" value="Nucleic acid-binding proteins"/>
    <property type="match status" value="1"/>
</dbReference>
<keyword evidence="3" id="KW-0238">DNA-binding</keyword>
<dbReference type="Pfam" id="PF02721">
    <property type="entry name" value="DUF223"/>
    <property type="match status" value="1"/>
</dbReference>
<feature type="compositionally biased region" description="Acidic residues" evidence="1">
    <location>
        <begin position="354"/>
        <end position="368"/>
    </location>
</feature>
<gene>
    <name evidence="3" type="ORF">Tci_027220</name>
</gene>
<dbReference type="GO" id="GO:0003677">
    <property type="term" value="F:DNA binding"/>
    <property type="evidence" value="ECO:0007669"/>
    <property type="project" value="UniProtKB-KW"/>
</dbReference>
<name>A0A6L2L3H2_TANCI</name>
<evidence type="ECO:0000259" key="2">
    <source>
        <dbReference type="Pfam" id="PF02721"/>
    </source>
</evidence>
<dbReference type="InterPro" id="IPR012340">
    <property type="entry name" value="NA-bd_OB-fold"/>
</dbReference>
<feature type="region of interest" description="Disordered" evidence="1">
    <location>
        <begin position="323"/>
        <end position="368"/>
    </location>
</feature>
<accession>A0A6L2L3H2</accession>
<dbReference type="AlphaFoldDB" id="A0A6L2L3H2"/>
<reference evidence="3" key="1">
    <citation type="journal article" date="2019" name="Sci. Rep.">
        <title>Draft genome of Tanacetum cinerariifolium, the natural source of mosquito coil.</title>
        <authorList>
            <person name="Yamashiro T."/>
            <person name="Shiraishi A."/>
            <person name="Satake H."/>
            <person name="Nakayama K."/>
        </authorList>
    </citation>
    <scope>NUCLEOTIDE SEQUENCE</scope>
</reference>
<evidence type="ECO:0000313" key="3">
    <source>
        <dbReference type="EMBL" id="GEU55242.1"/>
    </source>
</evidence>